<sequence length="179" mass="19990">MPVATVASPWYKHLWPWIIIGILACSVTLTLTMVTIAVNNPDNLVNDNYYEAGKGINRSLDRERLAQTLQMRATVHLDELTGEVELRLSGASAPGSLELNLISPTQPEKDRKVALALSQSEQGRYIGQLPDKIEGRRFVELLGIQDDKTWRLFEEEDVSHGKDLLLGDEPLQGAEDLKK</sequence>
<keyword evidence="1" id="KW-0472">Membrane</keyword>
<dbReference type="AlphaFoldDB" id="A0A7X2RWW8"/>
<organism evidence="2 3">
    <name type="scientific">Pseudomonas karstica</name>
    <dbReference type="NCBI Taxonomy" id="1055468"/>
    <lineage>
        <taxon>Bacteria</taxon>
        <taxon>Pseudomonadati</taxon>
        <taxon>Pseudomonadota</taxon>
        <taxon>Gammaproteobacteria</taxon>
        <taxon>Pseudomonadales</taxon>
        <taxon>Pseudomonadaceae</taxon>
        <taxon>Pseudomonas</taxon>
    </lineage>
</organism>
<dbReference type="InterPro" id="IPR008620">
    <property type="entry name" value="FixH"/>
</dbReference>
<accession>A0A7X2RWW8</accession>
<dbReference type="OrthoDB" id="5295180at2"/>
<comment type="caution">
    <text evidence="2">The sequence shown here is derived from an EMBL/GenBank/DDBJ whole genome shotgun (WGS) entry which is preliminary data.</text>
</comment>
<reference evidence="2 3" key="1">
    <citation type="submission" date="2019-11" db="EMBL/GenBank/DDBJ databases">
        <title>Pseudmonas karstica sp. nov. and Pseudomonas spelaei sp. nov. from caves.</title>
        <authorList>
            <person name="Zeman M."/>
        </authorList>
    </citation>
    <scope>NUCLEOTIDE SEQUENCE [LARGE SCALE GENOMIC DNA]</scope>
    <source>
        <strain evidence="2 3">CCM 7891</strain>
    </source>
</reference>
<evidence type="ECO:0000256" key="1">
    <source>
        <dbReference type="SAM" id="Phobius"/>
    </source>
</evidence>
<keyword evidence="3" id="KW-1185">Reference proteome</keyword>
<keyword evidence="1" id="KW-1133">Transmembrane helix</keyword>
<protein>
    <recommendedName>
        <fullName evidence="4">FixH family protein</fullName>
    </recommendedName>
</protein>
<evidence type="ECO:0000313" key="2">
    <source>
        <dbReference type="EMBL" id="MTD21639.1"/>
    </source>
</evidence>
<dbReference type="RefSeq" id="WP_154745220.1">
    <property type="nucleotide sequence ID" value="NZ_JBHSTG010000007.1"/>
</dbReference>
<dbReference type="Proteomes" id="UP000431485">
    <property type="component" value="Unassembled WGS sequence"/>
</dbReference>
<dbReference type="EMBL" id="WLYI01000033">
    <property type="protein sequence ID" value="MTD21639.1"/>
    <property type="molecule type" value="Genomic_DNA"/>
</dbReference>
<name>A0A7X2RWW8_9PSED</name>
<evidence type="ECO:0000313" key="3">
    <source>
        <dbReference type="Proteomes" id="UP000431485"/>
    </source>
</evidence>
<evidence type="ECO:0008006" key="4">
    <source>
        <dbReference type="Google" id="ProtNLM"/>
    </source>
</evidence>
<proteinExistence type="predicted"/>
<gene>
    <name evidence="2" type="ORF">GIR22_21165</name>
</gene>
<dbReference type="Pfam" id="PF05751">
    <property type="entry name" value="FixH"/>
    <property type="match status" value="1"/>
</dbReference>
<feature type="transmembrane region" description="Helical" evidence="1">
    <location>
        <begin position="14"/>
        <end position="38"/>
    </location>
</feature>
<keyword evidence="1" id="KW-0812">Transmembrane</keyword>